<dbReference type="RefSeq" id="WP_092693401.1">
    <property type="nucleotide sequence ID" value="NZ_FNBK01000010.1"/>
</dbReference>
<dbReference type="Pfam" id="PF24368">
    <property type="entry name" value="DUF7524"/>
    <property type="match status" value="1"/>
</dbReference>
<feature type="transmembrane region" description="Helical" evidence="2">
    <location>
        <begin position="148"/>
        <end position="167"/>
    </location>
</feature>
<name>A0A1G7PIT2_9EURY</name>
<dbReference type="STRING" id="660518.SAMN05216218_110146"/>
<feature type="transmembrane region" description="Helical" evidence="2">
    <location>
        <begin position="173"/>
        <end position="193"/>
    </location>
</feature>
<keyword evidence="2" id="KW-0812">Transmembrane</keyword>
<proteinExistence type="predicted"/>
<organism evidence="3 4">
    <name type="scientific">Halorientalis regularis</name>
    <dbReference type="NCBI Taxonomy" id="660518"/>
    <lineage>
        <taxon>Archaea</taxon>
        <taxon>Methanobacteriati</taxon>
        <taxon>Methanobacteriota</taxon>
        <taxon>Stenosarchaea group</taxon>
        <taxon>Halobacteria</taxon>
        <taxon>Halobacteriales</taxon>
        <taxon>Haloarculaceae</taxon>
        <taxon>Halorientalis</taxon>
    </lineage>
</organism>
<sequence>MPDELPVDVNRRERNSLNVPASIETDDSFVIRVRNHGNAGRVHVHLDEDLSAVASLEDTNYYVEAQSTAAIPVSVDEHGVVHGKIKLSAGYGATTRWVDVKLTEPDDTGSVEVDESLAEPGGGERETTDEESSTDGATPGSTLADRPALPVLALGALAVAVAIGAATAFQSGLVAAGAVAVFVAVLLAGYLLVR</sequence>
<gene>
    <name evidence="3" type="ORF">SAMN05216218_110146</name>
</gene>
<dbReference type="Proteomes" id="UP000199076">
    <property type="component" value="Unassembled WGS sequence"/>
</dbReference>
<reference evidence="4" key="1">
    <citation type="submission" date="2016-10" db="EMBL/GenBank/DDBJ databases">
        <authorList>
            <person name="Varghese N."/>
            <person name="Submissions S."/>
        </authorList>
    </citation>
    <scope>NUCLEOTIDE SEQUENCE [LARGE SCALE GENOMIC DNA]</scope>
    <source>
        <strain evidence="4">IBRC-M 10760</strain>
    </source>
</reference>
<dbReference type="OrthoDB" id="282430at2157"/>
<keyword evidence="4" id="KW-1185">Reference proteome</keyword>
<dbReference type="InterPro" id="IPR055946">
    <property type="entry name" value="DUF7524"/>
</dbReference>
<keyword evidence="2" id="KW-0472">Membrane</keyword>
<feature type="compositionally biased region" description="Acidic residues" evidence="1">
    <location>
        <begin position="107"/>
        <end position="117"/>
    </location>
</feature>
<evidence type="ECO:0000256" key="2">
    <source>
        <dbReference type="SAM" id="Phobius"/>
    </source>
</evidence>
<keyword evidence="2" id="KW-1133">Transmembrane helix</keyword>
<protein>
    <submittedName>
        <fullName evidence="3">Uncharacterized protein</fullName>
    </submittedName>
</protein>
<evidence type="ECO:0000256" key="1">
    <source>
        <dbReference type="SAM" id="MobiDB-lite"/>
    </source>
</evidence>
<accession>A0A1G7PIT2</accession>
<evidence type="ECO:0000313" key="4">
    <source>
        <dbReference type="Proteomes" id="UP000199076"/>
    </source>
</evidence>
<dbReference type="EMBL" id="FNBK01000010">
    <property type="protein sequence ID" value="SDF86128.1"/>
    <property type="molecule type" value="Genomic_DNA"/>
</dbReference>
<feature type="region of interest" description="Disordered" evidence="1">
    <location>
        <begin position="107"/>
        <end position="142"/>
    </location>
</feature>
<dbReference type="AlphaFoldDB" id="A0A1G7PIT2"/>
<evidence type="ECO:0000313" key="3">
    <source>
        <dbReference type="EMBL" id="SDF86128.1"/>
    </source>
</evidence>